<comment type="caution">
    <text evidence="4">The sequence shown here is derived from an EMBL/GenBank/DDBJ whole genome shotgun (WGS) entry which is preliminary data.</text>
</comment>
<dbReference type="EC" id="4.1.2.17" evidence="4"/>
<dbReference type="EMBL" id="JAOUSE010000001">
    <property type="protein sequence ID" value="MCU9592838.1"/>
    <property type="molecule type" value="Genomic_DNA"/>
</dbReference>
<sequence length="213" mass="24062">MLLEKERKEVVRYCQKMVTNGLTKGTGGNISIFNRKQGLVAISPSGLDYDRMQPEDVVVLDLKHNLVEGTRKPSTELAMHTIFYKNREDINAVIHTHSTFAKTLSALRMDLPAVSYLVACAGYDVKCAEYASFGTEELAFNAYQAMKYRKAVLLANHGLLAGAKDIKNAYNIAEQIELCCEIYYRAKSIGEPVLLDQQEMERMMEKFETYGKQ</sequence>
<feature type="domain" description="Class II aldolase/adducin N-terminal" evidence="3">
    <location>
        <begin position="8"/>
        <end position="184"/>
    </location>
</feature>
<dbReference type="Pfam" id="PF00596">
    <property type="entry name" value="Aldolase_II"/>
    <property type="match status" value="1"/>
</dbReference>
<dbReference type="Gene3D" id="3.40.225.10">
    <property type="entry name" value="Class II aldolase/adducin N-terminal domain"/>
    <property type="match status" value="1"/>
</dbReference>
<dbReference type="NCBIfam" id="NF005302">
    <property type="entry name" value="PRK06833.1"/>
    <property type="match status" value="1"/>
</dbReference>
<dbReference type="RefSeq" id="WP_263060605.1">
    <property type="nucleotide sequence ID" value="NZ_JAOUSE010000001.1"/>
</dbReference>
<organism evidence="4 5">
    <name type="scientific">Pallidibacillus thermolactis</name>
    <dbReference type="NCBI Taxonomy" id="251051"/>
    <lineage>
        <taxon>Bacteria</taxon>
        <taxon>Bacillati</taxon>
        <taxon>Bacillota</taxon>
        <taxon>Bacilli</taxon>
        <taxon>Bacillales</taxon>
        <taxon>Bacillaceae</taxon>
        <taxon>Pallidibacillus</taxon>
    </lineage>
</organism>
<evidence type="ECO:0000259" key="3">
    <source>
        <dbReference type="SMART" id="SM01007"/>
    </source>
</evidence>
<proteinExistence type="predicted"/>
<dbReference type="PANTHER" id="PTHR22789:SF0">
    <property type="entry name" value="3-OXO-TETRONATE 4-PHOSPHATE DECARBOXYLASE-RELATED"/>
    <property type="match status" value="1"/>
</dbReference>
<dbReference type="SMART" id="SM01007">
    <property type="entry name" value="Aldolase_II"/>
    <property type="match status" value="1"/>
</dbReference>
<keyword evidence="1" id="KW-0479">Metal-binding</keyword>
<keyword evidence="5" id="KW-1185">Reference proteome</keyword>
<dbReference type="GO" id="GO:0008738">
    <property type="term" value="F:L-fuculose-phosphate aldolase activity"/>
    <property type="evidence" value="ECO:0007669"/>
    <property type="project" value="UniProtKB-EC"/>
</dbReference>
<reference evidence="4 5" key="1">
    <citation type="submission" date="2022-10" db="EMBL/GenBank/DDBJ databases">
        <title>Description of Fervidibacillus gen. nov. in the family Fervidibacillaceae fam. nov. with two species, Fervidibacillus albus sp. nov., and Fervidibacillus halotolerans sp. nov., isolated from tidal flat sediments.</title>
        <authorList>
            <person name="Kwon K.K."/>
            <person name="Yang S.-H."/>
        </authorList>
    </citation>
    <scope>NUCLEOTIDE SEQUENCE [LARGE SCALE GENOMIC DNA]</scope>
    <source>
        <strain evidence="4 5">DSM 23332</strain>
    </source>
</reference>
<dbReference type="Proteomes" id="UP001208656">
    <property type="component" value="Unassembled WGS sequence"/>
</dbReference>
<dbReference type="InterPro" id="IPR050197">
    <property type="entry name" value="Aldolase_class_II_sugar_metab"/>
</dbReference>
<protein>
    <submittedName>
        <fullName evidence="4">L-fuculose-phosphate aldolase</fullName>
        <ecNumber evidence="4">4.1.2.17</ecNumber>
    </submittedName>
</protein>
<gene>
    <name evidence="4" type="ORF">OEV82_00030</name>
</gene>
<accession>A0ABT2WAW7</accession>
<evidence type="ECO:0000256" key="1">
    <source>
        <dbReference type="ARBA" id="ARBA00022723"/>
    </source>
</evidence>
<keyword evidence="2 4" id="KW-0456">Lyase</keyword>
<dbReference type="PANTHER" id="PTHR22789">
    <property type="entry name" value="FUCULOSE PHOSPHATE ALDOLASE"/>
    <property type="match status" value="1"/>
</dbReference>
<evidence type="ECO:0000313" key="4">
    <source>
        <dbReference type="EMBL" id="MCU9592838.1"/>
    </source>
</evidence>
<dbReference type="InterPro" id="IPR036409">
    <property type="entry name" value="Aldolase_II/adducin_N_sf"/>
</dbReference>
<dbReference type="InterPro" id="IPR001303">
    <property type="entry name" value="Aldolase_II/adducin_N"/>
</dbReference>
<evidence type="ECO:0000313" key="5">
    <source>
        <dbReference type="Proteomes" id="UP001208656"/>
    </source>
</evidence>
<name>A0ABT2WAW7_9BACI</name>
<evidence type="ECO:0000256" key="2">
    <source>
        <dbReference type="ARBA" id="ARBA00023239"/>
    </source>
</evidence>
<dbReference type="SUPFAM" id="SSF53639">
    <property type="entry name" value="AraD/HMP-PK domain-like"/>
    <property type="match status" value="1"/>
</dbReference>